<feature type="region of interest" description="Disordered" evidence="1">
    <location>
        <begin position="624"/>
        <end position="647"/>
    </location>
</feature>
<proteinExistence type="predicted"/>
<gene>
    <name evidence="2" type="ORF">Vretimale_2856</name>
</gene>
<evidence type="ECO:0000313" key="3">
    <source>
        <dbReference type="Proteomes" id="UP000722791"/>
    </source>
</evidence>
<dbReference type="EMBL" id="BNCQ01000004">
    <property type="protein sequence ID" value="GIL97110.1"/>
    <property type="molecule type" value="Genomic_DNA"/>
</dbReference>
<protein>
    <submittedName>
        <fullName evidence="2">Uncharacterized protein</fullName>
    </submittedName>
</protein>
<feature type="compositionally biased region" description="Polar residues" evidence="1">
    <location>
        <begin position="566"/>
        <end position="580"/>
    </location>
</feature>
<evidence type="ECO:0000256" key="1">
    <source>
        <dbReference type="SAM" id="MobiDB-lite"/>
    </source>
</evidence>
<evidence type="ECO:0000313" key="2">
    <source>
        <dbReference type="EMBL" id="GIL97110.1"/>
    </source>
</evidence>
<organism evidence="2 3">
    <name type="scientific">Volvox reticuliferus</name>
    <dbReference type="NCBI Taxonomy" id="1737510"/>
    <lineage>
        <taxon>Eukaryota</taxon>
        <taxon>Viridiplantae</taxon>
        <taxon>Chlorophyta</taxon>
        <taxon>core chlorophytes</taxon>
        <taxon>Chlorophyceae</taxon>
        <taxon>CS clade</taxon>
        <taxon>Chlamydomonadales</taxon>
        <taxon>Volvocaceae</taxon>
        <taxon>Volvox</taxon>
    </lineage>
</organism>
<sequence length="877" mass="89422">MILQRLICRCFTIIRPNGNVERTSSQGACGNGVPEESGLKRVLLPVNDGRAPCTGCVPNDSPTLNYEQTRESMLDAGYLYGMRTERCVSSSRAQVGGAGYDSFFVNPLAMGSHDGGIPIVYAGAALAATSIGALGKGFNNPLAIEYSDCSFPELDSSPGIETCTLLPCVGVDCSHAKDYDNNSSCLVPPAAPLHSIKIMGGLGSAGCEPSGRQQLPADAASCSAPSCEHTLGLSPSARSGSGSGAAVANELTAGPVQAAGRPVQQQSTDGCSIPNGLNSSGSLPGAPLSSQDGAAGNSCEHGLMPPCSADVICGYDCARASSDSASAVAGVRPSSACVGIAEEPCSCPRVMRVQLISSQEPLVLSPETPIENETNRMNVGVDLLSEQQELDIEEEGALSDGSDVAATSVNGAAPSDGFAPCTPPLGARDGGLATAAAGIMPSCCTETRPHGELADRQGWSDSGEGDGKPMVIRELPIRASLPPRLQVAAQPLLDLALEPHQREASKPCALPRPLYSLPVCLASKDSDRHQPVPSSILPSTTVTVEDGGQVPELETAVSLSRAPPITKSTLPGQGSSASVSTSVRNGSIVAAVNASASLGSLPSLLLPNVPFAFMRPHLFPLLGKGNSNDGDGGKTGSGSSGVDSNKVGLRATPPMGPITPEVAQVPLPDPGCSISGLGMTRLLIRQLGLLPEAPLAHNDLLAPQLASAGGKIVPSPFANAMDAAASALDNAFPTLPEKSLSDFSSIEEEKDGFEDDHEAAFITCTLQLHCSGAAAGTDAVSSRAVPAKCQGTADAMEEVEQWDPEIAAASAGGGATDAASILSSSESSSIFDGRGSSVLHGALSISSMQGWLEPQGWKPLRAKYCCAQVCVPQTVSA</sequence>
<comment type="caution">
    <text evidence="2">The sequence shown here is derived from an EMBL/GenBank/DDBJ whole genome shotgun (WGS) entry which is preliminary data.</text>
</comment>
<name>A0A8J4FHQ2_9CHLO</name>
<feature type="region of interest" description="Disordered" evidence="1">
    <location>
        <begin position="257"/>
        <end position="276"/>
    </location>
</feature>
<dbReference type="Proteomes" id="UP000722791">
    <property type="component" value="Unassembled WGS sequence"/>
</dbReference>
<accession>A0A8J4FHQ2</accession>
<dbReference type="AlphaFoldDB" id="A0A8J4FHQ2"/>
<dbReference type="OrthoDB" id="10469422at2759"/>
<feature type="region of interest" description="Disordered" evidence="1">
    <location>
        <begin position="557"/>
        <end position="580"/>
    </location>
</feature>
<reference evidence="2" key="1">
    <citation type="journal article" date="2021" name="Proc. Natl. Acad. Sci. U.S.A.">
        <title>Three genomes in the algal genus Volvox reveal the fate of a haploid sex-determining region after a transition to homothallism.</title>
        <authorList>
            <person name="Yamamoto K."/>
            <person name="Hamaji T."/>
            <person name="Kawai-Toyooka H."/>
            <person name="Matsuzaki R."/>
            <person name="Takahashi F."/>
            <person name="Nishimura Y."/>
            <person name="Kawachi M."/>
            <person name="Noguchi H."/>
            <person name="Minakuchi Y."/>
            <person name="Umen J.G."/>
            <person name="Toyoda A."/>
            <person name="Nozaki H."/>
        </authorList>
    </citation>
    <scope>NUCLEOTIDE SEQUENCE</scope>
    <source>
        <strain evidence="2">NIES-3785</strain>
    </source>
</reference>